<dbReference type="EMBL" id="JACHBW010000008">
    <property type="protein sequence ID" value="MBB6103393.1"/>
    <property type="molecule type" value="Genomic_DNA"/>
</dbReference>
<evidence type="ECO:0000313" key="1">
    <source>
        <dbReference type="EMBL" id="MBB6103393.1"/>
    </source>
</evidence>
<reference evidence="1 2" key="1">
    <citation type="submission" date="2020-08" db="EMBL/GenBank/DDBJ databases">
        <title>Above-ground endophytic microbial communities from plants in different locations in the United States.</title>
        <authorList>
            <person name="Frank C."/>
        </authorList>
    </citation>
    <scope>NUCLEOTIDE SEQUENCE [LARGE SCALE GENOMIC DNA]</scope>
    <source>
        <strain evidence="1 2">WP4_2_2</strain>
    </source>
</reference>
<dbReference type="PANTHER" id="PTHR35566:SF1">
    <property type="entry name" value="TYPE VI SECRETION SYSTEM BASEPLATE COMPONENT TSSK1"/>
    <property type="match status" value="1"/>
</dbReference>
<comment type="caution">
    <text evidence="1">The sequence shown here is derived from an EMBL/GenBank/DDBJ whole genome shotgun (WGS) entry which is preliminary data.</text>
</comment>
<sequence length="453" mass="49951">MHTTFPDAVCWSEGMPLLPQHFQMQALHAAGHAALLASAARPYYWGVLAIAHETAGLAQGKVRISALEAILADGLVIRHTRSEPVLEIDVREAFSSPDEIVTIYLAVPPLYRGGKIDAGAARFAQREADDVPDLSSKGEPASITTWYPRLHLMTDLGRHEVDRLPLMRVKQQGGGVVLADYMPPGPFVLTGSLLGQRVMRMLRRAREKCVFLAGRLQAAQRAEEHDDVAQIERQLAAIWSRLPEVEAMAASDIAHPLELYRTIAGMSGALAALRPARGVPAFAPFDYRDLLATFDPLLEWIDEALSTIRQGYRVRAFSEQGGSFWADPPFDGAGTTLREVVIGLRMPRDATEHDANLWLDQAVVASRPYVHTLARQRMRGLARRRLAREERAAYATGDDTVLYAISLDDDWFDRAQPLCIELRAVVGRAPWAVQLFLRVEEAADGAETGAGIV</sequence>
<protein>
    <submittedName>
        <fullName evidence="1">Type VI secretion system protein ImpJ</fullName>
    </submittedName>
</protein>
<keyword evidence="2" id="KW-1185">Reference proteome</keyword>
<dbReference type="PANTHER" id="PTHR35566">
    <property type="entry name" value="BLR3599 PROTEIN"/>
    <property type="match status" value="1"/>
</dbReference>
<accession>A0A7W9WU28</accession>
<name>A0A7W9WU28_9BURK</name>
<dbReference type="NCBIfam" id="TIGR03353">
    <property type="entry name" value="VI_chp_4"/>
    <property type="match status" value="1"/>
</dbReference>
<evidence type="ECO:0000313" key="2">
    <source>
        <dbReference type="Proteomes" id="UP000571554"/>
    </source>
</evidence>
<dbReference type="Proteomes" id="UP000571554">
    <property type="component" value="Unassembled WGS sequence"/>
</dbReference>
<dbReference type="Pfam" id="PF05936">
    <property type="entry name" value="T6SS_VasE"/>
    <property type="match status" value="1"/>
</dbReference>
<dbReference type="RefSeq" id="WP_183724890.1">
    <property type="nucleotide sequence ID" value="NZ_JACHBW010000008.1"/>
</dbReference>
<organism evidence="1 2">
    <name type="scientific">Paraburkholderia bannensis</name>
    <dbReference type="NCBI Taxonomy" id="765414"/>
    <lineage>
        <taxon>Bacteria</taxon>
        <taxon>Pseudomonadati</taxon>
        <taxon>Pseudomonadota</taxon>
        <taxon>Betaproteobacteria</taxon>
        <taxon>Burkholderiales</taxon>
        <taxon>Burkholderiaceae</taxon>
        <taxon>Paraburkholderia</taxon>
    </lineage>
</organism>
<dbReference type="AlphaFoldDB" id="A0A7W9WU28"/>
<dbReference type="InterPro" id="IPR010263">
    <property type="entry name" value="T6SS_TssK"/>
</dbReference>
<proteinExistence type="predicted"/>
<gene>
    <name evidence="1" type="ORF">F4827_003248</name>
</gene>